<dbReference type="PROSITE" id="PS00150">
    <property type="entry name" value="ACYLPHOSPHATASE_1"/>
    <property type="match status" value="1"/>
</dbReference>
<dbReference type="Pfam" id="PF07503">
    <property type="entry name" value="zf-HYPF"/>
    <property type="match status" value="2"/>
</dbReference>
<accession>A0ABP8N574</accession>
<organism evidence="12 13">
    <name type="scientific">Novipirellula rosea</name>
    <dbReference type="NCBI Taxonomy" id="1031540"/>
    <lineage>
        <taxon>Bacteria</taxon>
        <taxon>Pseudomonadati</taxon>
        <taxon>Planctomycetota</taxon>
        <taxon>Planctomycetia</taxon>
        <taxon>Pirellulales</taxon>
        <taxon>Pirellulaceae</taxon>
        <taxon>Novipirellula</taxon>
    </lineage>
</organism>
<evidence type="ECO:0000256" key="2">
    <source>
        <dbReference type="ARBA" id="ARBA00008097"/>
    </source>
</evidence>
<dbReference type="InterPro" id="IPR001792">
    <property type="entry name" value="Acylphosphatase-like_dom"/>
</dbReference>
<dbReference type="NCBIfam" id="TIGR00143">
    <property type="entry name" value="hypF"/>
    <property type="match status" value="1"/>
</dbReference>
<evidence type="ECO:0000256" key="5">
    <source>
        <dbReference type="ARBA" id="ARBA00022771"/>
    </source>
</evidence>
<comment type="similarity">
    <text evidence="2 8">Belongs to the carbamoyltransferase HypF family.</text>
</comment>
<dbReference type="InterPro" id="IPR036046">
    <property type="entry name" value="Acylphosphatase-like_dom_sf"/>
</dbReference>
<dbReference type="SUPFAM" id="SSF53067">
    <property type="entry name" value="Actin-like ATPase domain"/>
    <property type="match status" value="1"/>
</dbReference>
<dbReference type="PROSITE" id="PS51163">
    <property type="entry name" value="YRDC"/>
    <property type="match status" value="1"/>
</dbReference>
<feature type="domain" description="YrdC-like" evidence="11">
    <location>
        <begin position="199"/>
        <end position="386"/>
    </location>
</feature>
<evidence type="ECO:0000256" key="9">
    <source>
        <dbReference type="PROSITE-ProRule" id="PRU00520"/>
    </source>
</evidence>
<evidence type="ECO:0000256" key="6">
    <source>
        <dbReference type="ARBA" id="ARBA00022833"/>
    </source>
</evidence>
<dbReference type="PANTHER" id="PTHR42959:SF1">
    <property type="entry name" value="CARBAMOYLTRANSFERASE HYPF"/>
    <property type="match status" value="1"/>
</dbReference>
<dbReference type="Pfam" id="PF17788">
    <property type="entry name" value="HypF_C"/>
    <property type="match status" value="1"/>
</dbReference>
<dbReference type="EC" id="6.2.-.-" evidence="8"/>
<protein>
    <recommendedName>
        <fullName evidence="8">Carbamoyltransferase</fullName>
        <ecNumber evidence="8">6.2.-.-</ecNumber>
    </recommendedName>
</protein>
<keyword evidence="9" id="KW-0378">Hydrolase</keyword>
<dbReference type="Gene3D" id="3.30.420.40">
    <property type="match status" value="1"/>
</dbReference>
<dbReference type="RefSeq" id="WP_345325174.1">
    <property type="nucleotide sequence ID" value="NZ_BAABGA010000050.1"/>
</dbReference>
<feature type="active site" evidence="9">
    <location>
        <position position="36"/>
    </location>
</feature>
<evidence type="ECO:0000313" key="12">
    <source>
        <dbReference type="EMBL" id="GAA4460629.1"/>
    </source>
</evidence>
<keyword evidence="6" id="KW-0862">Zinc</keyword>
<dbReference type="Pfam" id="PF01300">
    <property type="entry name" value="Sua5_yciO_yrdC"/>
    <property type="match status" value="1"/>
</dbReference>
<sequence>MQRRTITVSGIVQGVGFRPFVYSLASQLKLVGFVQNRSGQVSIEAEGSLTALDHFTEQLRSKAPALARIDRLSSHSIPVRHENHFQILASETTLAADVFVSPDMAMCADCRRELFDPADRRYRYPFLNCTQCGPRLTIIHRAPYDRVNTTMAAFEMCAACRAEYENPMDRRFHAQPIACPACGPRLQLLDEIAVPIESADPLASFVAEIKQGKIGALKGIGGYHLVCLANDDAVVNRLRQRKHRQQKPFAIMVRDCTQAAKWCRIDAAEQQRLLSPQRPIVCLRKRNEAVGISDAIAPGNAFLGVMLPYSPLHELLLDCVGDDPLVMTSGNRSDEPIAYQDADAAERLRGIADRFLVHDRPIRVRCDDSVTRVIAGRESPIRRSRGAAPMPITLPFHCPQPVLAVGGQRKNVFALATGTHAFLSHHIGDLDDLSALDSFQRDIGLYEQLFGITPRVLVHDLHPDYASTSYAIQRAKRESLLAFAIQHHHSHLASCMAEHGIESDVIGVVFDGSGFGGDEAVWGGEFLIGGYRSFKRAAHLRPVRLPGGDKATKEPWRVALSYLTMASCDAEGWRSGIDQAIGPNAVRIVQQMIDRGFNSPWTSSAGRLFDAVAAITGVRQTVHFEGQAAMELETLALQSDCAQTYALNMTDPVDTRPLIRGVVADCKNKVDTTLIARRFHNTLAAITVQTCIQLAKSASIDRIVLSGGVFMNTLLATLISEQLEAKGLNVFTHQRVPANDGGIALGQLAIAAHALQSGNIALKSR</sequence>
<keyword evidence="5" id="KW-0863">Zinc-finger</keyword>
<evidence type="ECO:0000259" key="11">
    <source>
        <dbReference type="PROSITE" id="PS51163"/>
    </source>
</evidence>
<evidence type="ECO:0000313" key="13">
    <source>
        <dbReference type="Proteomes" id="UP001500840"/>
    </source>
</evidence>
<comment type="catalytic activity">
    <reaction evidence="7">
        <text>C-terminal L-cysteinyl-[HypE protein] + carbamoyl phosphate + ATP + H2O = C-terminal S-carboxamide-L-cysteinyl-[HypE protein] + AMP + phosphate + diphosphate + H(+)</text>
        <dbReference type="Rhea" id="RHEA:55636"/>
        <dbReference type="Rhea" id="RHEA-COMP:14247"/>
        <dbReference type="Rhea" id="RHEA-COMP:14392"/>
        <dbReference type="ChEBI" id="CHEBI:15377"/>
        <dbReference type="ChEBI" id="CHEBI:15378"/>
        <dbReference type="ChEBI" id="CHEBI:30616"/>
        <dbReference type="ChEBI" id="CHEBI:33019"/>
        <dbReference type="ChEBI" id="CHEBI:43474"/>
        <dbReference type="ChEBI" id="CHEBI:58228"/>
        <dbReference type="ChEBI" id="CHEBI:76913"/>
        <dbReference type="ChEBI" id="CHEBI:139126"/>
        <dbReference type="ChEBI" id="CHEBI:456215"/>
    </reaction>
</comment>
<dbReference type="InterPro" id="IPR004421">
    <property type="entry name" value="Carbamoyltransferase_HypF"/>
</dbReference>
<dbReference type="Gene3D" id="3.30.110.120">
    <property type="match status" value="1"/>
</dbReference>
<feature type="active site" evidence="9">
    <location>
        <position position="18"/>
    </location>
</feature>
<gene>
    <name evidence="12" type="primary">hypF</name>
    <name evidence="12" type="ORF">GCM10023156_41780</name>
</gene>
<evidence type="ECO:0000256" key="3">
    <source>
        <dbReference type="ARBA" id="ARBA00022598"/>
    </source>
</evidence>
<dbReference type="InterPro" id="IPR055128">
    <property type="entry name" value="HypF_C_2"/>
</dbReference>
<name>A0ABP8N574_9BACT</name>
<feature type="domain" description="Acylphosphatase-like" evidence="10">
    <location>
        <begin position="3"/>
        <end position="89"/>
    </location>
</feature>
<dbReference type="InterPro" id="IPR017945">
    <property type="entry name" value="DHBP_synth_RibB-like_a/b_dom"/>
</dbReference>
<keyword evidence="13" id="KW-1185">Reference proteome</keyword>
<keyword evidence="4" id="KW-0479">Metal-binding</keyword>
<dbReference type="EMBL" id="BAABGA010000050">
    <property type="protein sequence ID" value="GAA4460629.1"/>
    <property type="molecule type" value="Genomic_DNA"/>
</dbReference>
<evidence type="ECO:0000256" key="7">
    <source>
        <dbReference type="ARBA" id="ARBA00048220"/>
    </source>
</evidence>
<dbReference type="SUPFAM" id="SSF55821">
    <property type="entry name" value="YrdC/RibB"/>
    <property type="match status" value="1"/>
</dbReference>
<evidence type="ECO:0000256" key="1">
    <source>
        <dbReference type="ARBA" id="ARBA00004711"/>
    </source>
</evidence>
<dbReference type="Gene3D" id="3.90.870.50">
    <property type="match status" value="1"/>
</dbReference>
<dbReference type="InterPro" id="IPR041440">
    <property type="entry name" value="HypF_C"/>
</dbReference>
<dbReference type="SUPFAM" id="SSF54975">
    <property type="entry name" value="Acylphosphatase/BLUF domain-like"/>
    <property type="match status" value="1"/>
</dbReference>
<proteinExistence type="inferred from homology"/>
<dbReference type="InterPro" id="IPR011125">
    <property type="entry name" value="Znf_HypF"/>
</dbReference>
<dbReference type="Pfam" id="PF00708">
    <property type="entry name" value="Acylphosphatase"/>
    <property type="match status" value="1"/>
</dbReference>
<evidence type="ECO:0000256" key="8">
    <source>
        <dbReference type="PIRNR" id="PIRNR006256"/>
    </source>
</evidence>
<dbReference type="Gene3D" id="3.30.420.360">
    <property type="match status" value="1"/>
</dbReference>
<dbReference type="PROSITE" id="PS51160">
    <property type="entry name" value="ACYLPHOSPHATASE_3"/>
    <property type="match status" value="1"/>
</dbReference>
<evidence type="ECO:0000256" key="4">
    <source>
        <dbReference type="ARBA" id="ARBA00022723"/>
    </source>
</evidence>
<dbReference type="Pfam" id="PF22521">
    <property type="entry name" value="HypF_C_2"/>
    <property type="match status" value="1"/>
</dbReference>
<dbReference type="InterPro" id="IPR043129">
    <property type="entry name" value="ATPase_NBD"/>
</dbReference>
<comment type="caution">
    <text evidence="12">The sequence shown here is derived from an EMBL/GenBank/DDBJ whole genome shotgun (WGS) entry which is preliminary data.</text>
</comment>
<comment type="pathway">
    <text evidence="1">Protein modification; [NiFe] hydrogenase maturation.</text>
</comment>
<dbReference type="Proteomes" id="UP001500840">
    <property type="component" value="Unassembled WGS sequence"/>
</dbReference>
<dbReference type="InterPro" id="IPR017968">
    <property type="entry name" value="Acylphosphatase_CS"/>
</dbReference>
<dbReference type="PANTHER" id="PTHR42959">
    <property type="entry name" value="CARBAMOYLTRANSFERASE"/>
    <property type="match status" value="1"/>
</dbReference>
<comment type="catalytic activity">
    <reaction evidence="9">
        <text>an acyl phosphate + H2O = a carboxylate + phosphate + H(+)</text>
        <dbReference type="Rhea" id="RHEA:14965"/>
        <dbReference type="ChEBI" id="CHEBI:15377"/>
        <dbReference type="ChEBI" id="CHEBI:15378"/>
        <dbReference type="ChEBI" id="CHEBI:29067"/>
        <dbReference type="ChEBI" id="CHEBI:43474"/>
        <dbReference type="ChEBI" id="CHEBI:59918"/>
        <dbReference type="EC" id="3.6.1.7"/>
    </reaction>
</comment>
<dbReference type="PIRSF" id="PIRSF006256">
    <property type="entry name" value="CMPcnvr_hdrg_mat"/>
    <property type="match status" value="1"/>
</dbReference>
<reference evidence="13" key="1">
    <citation type="journal article" date="2019" name="Int. J. Syst. Evol. Microbiol.">
        <title>The Global Catalogue of Microorganisms (GCM) 10K type strain sequencing project: providing services to taxonomists for standard genome sequencing and annotation.</title>
        <authorList>
            <consortium name="The Broad Institute Genomics Platform"/>
            <consortium name="The Broad Institute Genome Sequencing Center for Infectious Disease"/>
            <person name="Wu L."/>
            <person name="Ma J."/>
        </authorList>
    </citation>
    <scope>NUCLEOTIDE SEQUENCE [LARGE SCALE GENOMIC DNA]</scope>
    <source>
        <strain evidence="13">JCM 17759</strain>
    </source>
</reference>
<evidence type="ECO:0000259" key="10">
    <source>
        <dbReference type="PROSITE" id="PS51160"/>
    </source>
</evidence>
<dbReference type="InterPro" id="IPR051060">
    <property type="entry name" value="Carbamoyltrans_HypF-like"/>
</dbReference>
<keyword evidence="3" id="KW-0436">Ligase</keyword>
<dbReference type="InterPro" id="IPR006070">
    <property type="entry name" value="Sua5-like_dom"/>
</dbReference>